<feature type="signal peptide" evidence="1">
    <location>
        <begin position="1"/>
        <end position="16"/>
    </location>
</feature>
<organism evidence="2 3">
    <name type="scientific">Diploscapter pachys</name>
    <dbReference type="NCBI Taxonomy" id="2018661"/>
    <lineage>
        <taxon>Eukaryota</taxon>
        <taxon>Metazoa</taxon>
        <taxon>Ecdysozoa</taxon>
        <taxon>Nematoda</taxon>
        <taxon>Chromadorea</taxon>
        <taxon>Rhabditida</taxon>
        <taxon>Rhabditina</taxon>
        <taxon>Rhabditomorpha</taxon>
        <taxon>Rhabditoidea</taxon>
        <taxon>Rhabditidae</taxon>
        <taxon>Diploscapter</taxon>
    </lineage>
</organism>
<dbReference type="AlphaFoldDB" id="A0A2A2M1I5"/>
<name>A0A2A2M1I5_9BILA</name>
<evidence type="ECO:0000313" key="3">
    <source>
        <dbReference type="Proteomes" id="UP000218231"/>
    </source>
</evidence>
<keyword evidence="3" id="KW-1185">Reference proteome</keyword>
<reference evidence="2 3" key="1">
    <citation type="journal article" date="2017" name="Curr. Biol.">
        <title>Genome architecture and evolution of a unichromosomal asexual nematode.</title>
        <authorList>
            <person name="Fradin H."/>
            <person name="Zegar C."/>
            <person name="Gutwein M."/>
            <person name="Lucas J."/>
            <person name="Kovtun M."/>
            <person name="Corcoran D."/>
            <person name="Baugh L.R."/>
            <person name="Kiontke K."/>
            <person name="Gunsalus K."/>
            <person name="Fitch D.H."/>
            <person name="Piano F."/>
        </authorList>
    </citation>
    <scope>NUCLEOTIDE SEQUENCE [LARGE SCALE GENOMIC DNA]</scope>
    <source>
        <strain evidence="2">PF1309</strain>
    </source>
</reference>
<comment type="caution">
    <text evidence="2">The sequence shown here is derived from an EMBL/GenBank/DDBJ whole genome shotgun (WGS) entry which is preliminary data.</text>
</comment>
<evidence type="ECO:0000313" key="2">
    <source>
        <dbReference type="EMBL" id="PAV92087.1"/>
    </source>
</evidence>
<protein>
    <recommendedName>
        <fullName evidence="4">DOMON domain-containing protein</fullName>
    </recommendedName>
</protein>
<sequence length="95" mass="10413">MLTAVLLLSFAALVQGQAQCSYSDDSITARWQVVNGELTVEFTNKKVGNNQWTAIAWGPGMFIPANALENGEPSYHEIPPVSIKKCPAECKKKLF</sequence>
<feature type="chain" id="PRO_5012109945" description="DOMON domain-containing protein" evidence="1">
    <location>
        <begin position="17"/>
        <end position="95"/>
    </location>
</feature>
<accession>A0A2A2M1I5</accession>
<keyword evidence="1" id="KW-0732">Signal</keyword>
<gene>
    <name evidence="2" type="ORF">WR25_15989</name>
</gene>
<dbReference type="STRING" id="2018661.A0A2A2M1I5"/>
<dbReference type="EMBL" id="LIAE01006268">
    <property type="protein sequence ID" value="PAV92087.1"/>
    <property type="molecule type" value="Genomic_DNA"/>
</dbReference>
<proteinExistence type="predicted"/>
<dbReference type="Proteomes" id="UP000218231">
    <property type="component" value="Unassembled WGS sequence"/>
</dbReference>
<dbReference type="OrthoDB" id="5852222at2759"/>
<evidence type="ECO:0008006" key="4">
    <source>
        <dbReference type="Google" id="ProtNLM"/>
    </source>
</evidence>
<evidence type="ECO:0000256" key="1">
    <source>
        <dbReference type="SAM" id="SignalP"/>
    </source>
</evidence>